<keyword evidence="17" id="KW-1185">Reference proteome</keyword>
<comment type="cofactor">
    <cofactor evidence="14 15">
        <name>heme b</name>
        <dbReference type="ChEBI" id="CHEBI:60344"/>
    </cofactor>
    <text evidence="14 15">Binds 1 heme b (iron(II)-protoporphyrin IX) group per subunit.</text>
</comment>
<evidence type="ECO:0000256" key="8">
    <source>
        <dbReference type="ARBA" id="ARBA00022723"/>
    </source>
</evidence>
<keyword evidence="7 14" id="KW-0812">Transmembrane</keyword>
<dbReference type="EMBL" id="QQAH01000005">
    <property type="protein sequence ID" value="RDD82535.1"/>
    <property type="molecule type" value="Genomic_DNA"/>
</dbReference>
<comment type="subunit">
    <text evidence="14">Homodimer.</text>
</comment>
<dbReference type="PIRSF" id="PIRSF004638">
    <property type="entry name" value="UCP004638"/>
    <property type="match status" value="1"/>
</dbReference>
<dbReference type="GO" id="GO:0005886">
    <property type="term" value="C:plasma membrane"/>
    <property type="evidence" value="ECO:0007669"/>
    <property type="project" value="UniProtKB-SubCell"/>
</dbReference>
<gene>
    <name evidence="16" type="ORF">DVJ77_06275</name>
</gene>
<dbReference type="OrthoDB" id="9800824at2"/>
<organism evidence="16 17">
    <name type="scientific">Dyella tabacisoli</name>
    <dbReference type="NCBI Taxonomy" id="2282381"/>
    <lineage>
        <taxon>Bacteria</taxon>
        <taxon>Pseudomonadati</taxon>
        <taxon>Pseudomonadota</taxon>
        <taxon>Gammaproteobacteria</taxon>
        <taxon>Lysobacterales</taxon>
        <taxon>Rhodanobacteraceae</taxon>
        <taxon>Dyella</taxon>
    </lineage>
</organism>
<keyword evidence="11 14" id="KW-0408">Iron</keyword>
<evidence type="ECO:0000256" key="7">
    <source>
        <dbReference type="ARBA" id="ARBA00022692"/>
    </source>
</evidence>
<comment type="caution">
    <text evidence="16">The sequence shown here is derived from an EMBL/GenBank/DDBJ whole genome shotgun (WGS) entry which is preliminary data.</text>
</comment>
<evidence type="ECO:0000256" key="12">
    <source>
        <dbReference type="ARBA" id="ARBA00023136"/>
    </source>
</evidence>
<comment type="subcellular location">
    <subcellularLocation>
        <location evidence="1 14">Cell membrane</location>
        <topology evidence="1 14">Multi-pass membrane protein</topology>
    </subcellularLocation>
</comment>
<dbReference type="GO" id="GO:0006782">
    <property type="term" value="P:protoporphyrinogen IX biosynthetic process"/>
    <property type="evidence" value="ECO:0007669"/>
    <property type="project" value="UniProtKB-UniRule"/>
</dbReference>
<evidence type="ECO:0000256" key="11">
    <source>
        <dbReference type="ARBA" id="ARBA00023004"/>
    </source>
</evidence>
<keyword evidence="6 14" id="KW-0349">Heme</keyword>
<evidence type="ECO:0000256" key="14">
    <source>
        <dbReference type="HAMAP-Rule" id="MF_02239"/>
    </source>
</evidence>
<evidence type="ECO:0000256" key="2">
    <source>
        <dbReference type="ARBA" id="ARBA00005073"/>
    </source>
</evidence>
<feature type="binding site" description="axial binding residue" evidence="14">
    <location>
        <position position="92"/>
    </location>
    <ligand>
        <name>heme</name>
        <dbReference type="ChEBI" id="CHEBI:30413"/>
    </ligand>
    <ligandPart>
        <name>Fe</name>
        <dbReference type="ChEBI" id="CHEBI:18248"/>
    </ligandPart>
</feature>
<dbReference type="PANTHER" id="PTHR40255">
    <property type="entry name" value="UPF0093 MEMBRANE PROTEIN SLR1790"/>
    <property type="match status" value="1"/>
</dbReference>
<accession>A0A369UR55</accession>
<proteinExistence type="inferred from homology"/>
<reference evidence="16 17" key="1">
    <citation type="submission" date="2018-07" db="EMBL/GenBank/DDBJ databases">
        <title>Dyella tabacisoli L4-6T, whole genome shotgun sequence.</title>
        <authorList>
            <person name="Zhou X.-K."/>
            <person name="Li W.-J."/>
            <person name="Duan Y.-Q."/>
        </authorList>
    </citation>
    <scope>NUCLEOTIDE SEQUENCE [LARGE SCALE GENOMIC DNA]</scope>
    <source>
        <strain evidence="16 17">L4-6</strain>
    </source>
</reference>
<feature type="binding site" description="axial binding residue" evidence="14">
    <location>
        <position position="10"/>
    </location>
    <ligand>
        <name>heme</name>
        <dbReference type="ChEBI" id="CHEBI:30413"/>
    </ligand>
    <ligandPart>
        <name>Fe</name>
        <dbReference type="ChEBI" id="CHEBI:18248"/>
    </ligandPart>
</feature>
<comment type="function">
    <text evidence="14 15">Catalyzes the oxidation of protoporphyrinogen IX to protoporphyrin IX.</text>
</comment>
<dbReference type="HAMAP" id="MF_02239">
    <property type="entry name" value="HemJ"/>
    <property type="match status" value="1"/>
</dbReference>
<keyword evidence="9 14" id="KW-1133">Transmembrane helix</keyword>
<evidence type="ECO:0000256" key="15">
    <source>
        <dbReference type="PIRNR" id="PIRNR004638"/>
    </source>
</evidence>
<dbReference type="AlphaFoldDB" id="A0A369UR55"/>
<feature type="transmembrane region" description="Helical" evidence="14">
    <location>
        <begin position="88"/>
        <end position="106"/>
    </location>
</feature>
<evidence type="ECO:0000256" key="9">
    <source>
        <dbReference type="ARBA" id="ARBA00022989"/>
    </source>
</evidence>
<dbReference type="RefSeq" id="WP_114844600.1">
    <property type="nucleotide sequence ID" value="NZ_JBHSPE010000001.1"/>
</dbReference>
<dbReference type="InterPro" id="IPR005265">
    <property type="entry name" value="HemJ-like"/>
</dbReference>
<evidence type="ECO:0000256" key="1">
    <source>
        <dbReference type="ARBA" id="ARBA00004651"/>
    </source>
</evidence>
<comment type="pathway">
    <text evidence="2 14 15">Porphyrin-containing compound metabolism; protoporphyrin-IX biosynthesis; protoporphyrin-IX from protoporphyrinogen-IX: step 1/1.</text>
</comment>
<evidence type="ECO:0000256" key="5">
    <source>
        <dbReference type="ARBA" id="ARBA00022475"/>
    </source>
</evidence>
<evidence type="ECO:0000256" key="6">
    <source>
        <dbReference type="ARBA" id="ARBA00022617"/>
    </source>
</evidence>
<dbReference type="Pfam" id="PF03653">
    <property type="entry name" value="UPF0093"/>
    <property type="match status" value="1"/>
</dbReference>
<feature type="transmembrane region" description="Helical" evidence="14">
    <location>
        <begin position="6"/>
        <end position="25"/>
    </location>
</feature>
<evidence type="ECO:0000313" key="16">
    <source>
        <dbReference type="EMBL" id="RDD82535.1"/>
    </source>
</evidence>
<dbReference type="EC" id="1.3.99.-" evidence="14 15"/>
<sequence>MAYLWIKSFHLLFVMAWVATVFYLPRILVNIAETRDEPAVQARLELMGLRLFRFGRIMFGLAFLFGLTLWQGWRLFPGVLPNFGEPGWLHAKFGLVLLLLAYFIWAGRLVRRSAQGGTLPSSNTLRLLNELPILLLLAVIYLVLAKPF</sequence>
<keyword evidence="8 14" id="KW-0479">Metal-binding</keyword>
<comment type="similarity">
    <text evidence="3 14 15">Belongs to the HemJ family.</text>
</comment>
<protein>
    <recommendedName>
        <fullName evidence="4 14">Protoporphyrinogen IX oxidase</fullName>
        <shortName evidence="14">PPO</shortName>
        <ecNumber evidence="14 15">1.3.99.-</ecNumber>
    </recommendedName>
</protein>
<evidence type="ECO:0000256" key="3">
    <source>
        <dbReference type="ARBA" id="ARBA00006501"/>
    </source>
</evidence>
<evidence type="ECO:0000256" key="4">
    <source>
        <dbReference type="ARBA" id="ARBA00017504"/>
    </source>
</evidence>
<keyword evidence="12 14" id="KW-0472">Membrane</keyword>
<name>A0A369UR55_9GAMM</name>
<feature type="transmembrane region" description="Helical" evidence="14">
    <location>
        <begin position="127"/>
        <end position="144"/>
    </location>
</feature>
<feature type="transmembrane region" description="Helical" evidence="14">
    <location>
        <begin position="57"/>
        <end position="76"/>
    </location>
</feature>
<dbReference type="GO" id="GO:0070818">
    <property type="term" value="F:protoporphyrinogen oxidase activity"/>
    <property type="evidence" value="ECO:0007669"/>
    <property type="project" value="UniProtKB-UniRule"/>
</dbReference>
<dbReference type="PANTHER" id="PTHR40255:SF1">
    <property type="entry name" value="PROTOPORPHYRINOGEN IX OXIDASE"/>
    <property type="match status" value="1"/>
</dbReference>
<dbReference type="UniPathway" id="UPA00251">
    <property type="reaction ID" value="UER00324"/>
</dbReference>
<comment type="catalytic activity">
    <reaction evidence="13 14 15">
        <text>protoporphyrinogen IX + 3 A = protoporphyrin IX + 3 AH2</text>
        <dbReference type="Rhea" id="RHEA:62000"/>
        <dbReference type="ChEBI" id="CHEBI:13193"/>
        <dbReference type="ChEBI" id="CHEBI:17499"/>
        <dbReference type="ChEBI" id="CHEBI:57306"/>
        <dbReference type="ChEBI" id="CHEBI:57307"/>
    </reaction>
</comment>
<evidence type="ECO:0000256" key="10">
    <source>
        <dbReference type="ARBA" id="ARBA00023002"/>
    </source>
</evidence>
<evidence type="ECO:0000313" key="17">
    <source>
        <dbReference type="Proteomes" id="UP000253782"/>
    </source>
</evidence>
<dbReference type="Proteomes" id="UP000253782">
    <property type="component" value="Unassembled WGS sequence"/>
</dbReference>
<keyword evidence="5 14" id="KW-1003">Cell membrane</keyword>
<dbReference type="GO" id="GO:0046872">
    <property type="term" value="F:metal ion binding"/>
    <property type="evidence" value="ECO:0007669"/>
    <property type="project" value="UniProtKB-UniRule"/>
</dbReference>
<keyword evidence="10 14" id="KW-0560">Oxidoreductase</keyword>
<evidence type="ECO:0000256" key="13">
    <source>
        <dbReference type="ARBA" id="ARBA00048390"/>
    </source>
</evidence>